<dbReference type="Proteomes" id="UP000548476">
    <property type="component" value="Unassembled WGS sequence"/>
</dbReference>
<reference evidence="3 4" key="1">
    <citation type="submission" date="2020-08" db="EMBL/GenBank/DDBJ databases">
        <title>Genomic Encyclopedia of Type Strains, Phase IV (KMG-IV): sequencing the most valuable type-strain genomes for metagenomic binning, comparative biology and taxonomic classification.</title>
        <authorList>
            <person name="Goeker M."/>
        </authorList>
    </citation>
    <scope>NUCLEOTIDE SEQUENCE [LARGE SCALE GENOMIC DNA]</scope>
    <source>
        <strain evidence="3 4">YIM 65646</strain>
    </source>
</reference>
<dbReference type="PANTHER" id="PTHR23248:SF9">
    <property type="entry name" value="PHOSPHOLIPID SCRAMBLASE"/>
    <property type="match status" value="1"/>
</dbReference>
<dbReference type="AlphaFoldDB" id="A0A841FW79"/>
<evidence type="ECO:0000256" key="1">
    <source>
        <dbReference type="SAM" id="MobiDB-lite"/>
    </source>
</evidence>
<sequence length="276" mass="30213">MSGANPPGWHPDPSGSGQLRWWDGGQWTQNTRPPEQRQGSSLEKIAELDVSGGHDASQIQRQVQQQAGVGPIAAGGGTIFSEPVLVVNQKTKLIEISAEYSVFNQQGQQIAKVEQIGQSALKKIVRFLGSYDQFFTHKLQVSDNHGRPLLYLTRPAKIFKSRVIVQGANGQEIGEIKQNNVFGKISFAFLVNGQEIGKIQAENWRAWNFAILDHTGAEVARITKTFEGILKTAFTTADNYVVQLHRPLQDPLLSMVVASALTVDTALKQDSRGLGG</sequence>
<organism evidence="3 4">
    <name type="scientific">Phytomonospora endophytica</name>
    <dbReference type="NCBI Taxonomy" id="714109"/>
    <lineage>
        <taxon>Bacteria</taxon>
        <taxon>Bacillati</taxon>
        <taxon>Actinomycetota</taxon>
        <taxon>Actinomycetes</taxon>
        <taxon>Micromonosporales</taxon>
        <taxon>Micromonosporaceae</taxon>
        <taxon>Phytomonospora</taxon>
    </lineage>
</organism>
<dbReference type="InterPro" id="IPR005552">
    <property type="entry name" value="Scramblase"/>
</dbReference>
<dbReference type="Pfam" id="PF03803">
    <property type="entry name" value="Scramblase"/>
    <property type="match status" value="1"/>
</dbReference>
<dbReference type="GO" id="GO:0017128">
    <property type="term" value="F:phospholipid scramblase activity"/>
    <property type="evidence" value="ECO:0007669"/>
    <property type="project" value="InterPro"/>
</dbReference>
<dbReference type="InterPro" id="IPR038595">
    <property type="entry name" value="LOR_sf"/>
</dbReference>
<dbReference type="PANTHER" id="PTHR23248">
    <property type="entry name" value="PHOSPHOLIPID SCRAMBLASE-RELATED"/>
    <property type="match status" value="1"/>
</dbReference>
<dbReference type="InterPro" id="IPR025659">
    <property type="entry name" value="Tubby-like_C"/>
</dbReference>
<evidence type="ECO:0000313" key="4">
    <source>
        <dbReference type="Proteomes" id="UP000548476"/>
    </source>
</evidence>
<accession>A0A841FW79</accession>
<dbReference type="EMBL" id="JACHGT010000013">
    <property type="protein sequence ID" value="MBB6037792.1"/>
    <property type="molecule type" value="Genomic_DNA"/>
</dbReference>
<dbReference type="RefSeq" id="WP_184790596.1">
    <property type="nucleotide sequence ID" value="NZ_BONT01000053.1"/>
</dbReference>
<dbReference type="InterPro" id="IPR018929">
    <property type="entry name" value="DUF2510"/>
</dbReference>
<evidence type="ECO:0000313" key="3">
    <source>
        <dbReference type="EMBL" id="MBB6037792.1"/>
    </source>
</evidence>
<comment type="caution">
    <text evidence="3">The sequence shown here is derived from an EMBL/GenBank/DDBJ whole genome shotgun (WGS) entry which is preliminary data.</text>
</comment>
<gene>
    <name evidence="3" type="ORF">HNR73_005670</name>
</gene>
<name>A0A841FW79_9ACTN</name>
<keyword evidence="4" id="KW-1185">Reference proteome</keyword>
<dbReference type="Pfam" id="PF10708">
    <property type="entry name" value="DUF2510"/>
    <property type="match status" value="1"/>
</dbReference>
<proteinExistence type="predicted"/>
<dbReference type="GO" id="GO:0005886">
    <property type="term" value="C:plasma membrane"/>
    <property type="evidence" value="ECO:0007669"/>
    <property type="project" value="TreeGrafter"/>
</dbReference>
<dbReference type="SUPFAM" id="SSF54518">
    <property type="entry name" value="Tubby C-terminal domain-like"/>
    <property type="match status" value="1"/>
</dbReference>
<dbReference type="Gene3D" id="2.40.160.200">
    <property type="entry name" value="LURP1-related"/>
    <property type="match status" value="1"/>
</dbReference>
<feature type="compositionally biased region" description="Polar residues" evidence="1">
    <location>
        <begin position="26"/>
        <end position="41"/>
    </location>
</feature>
<feature type="domain" description="DUF2510" evidence="2">
    <location>
        <begin position="7"/>
        <end position="38"/>
    </location>
</feature>
<protein>
    <submittedName>
        <fullName evidence="3">Uncharacterized protein YxjI</fullName>
    </submittedName>
</protein>
<evidence type="ECO:0000259" key="2">
    <source>
        <dbReference type="Pfam" id="PF10708"/>
    </source>
</evidence>
<feature type="region of interest" description="Disordered" evidence="1">
    <location>
        <begin position="1"/>
        <end position="41"/>
    </location>
</feature>